<dbReference type="PROSITE" id="PS51385">
    <property type="entry name" value="YJEF_N"/>
    <property type="match status" value="1"/>
</dbReference>
<feature type="compositionally biased region" description="Low complexity" evidence="5">
    <location>
        <begin position="369"/>
        <end position="387"/>
    </location>
</feature>
<dbReference type="Gene3D" id="2.30.30.100">
    <property type="match status" value="1"/>
</dbReference>
<feature type="compositionally biased region" description="Basic residues" evidence="5">
    <location>
        <begin position="494"/>
        <end position="504"/>
    </location>
</feature>
<feature type="compositionally biased region" description="Acidic residues" evidence="5">
    <location>
        <begin position="473"/>
        <end position="483"/>
    </location>
</feature>
<comment type="similarity">
    <text evidence="2">Belongs to the EDC3 family.</text>
</comment>
<evidence type="ECO:0000256" key="4">
    <source>
        <dbReference type="ARBA" id="ARBA00022490"/>
    </source>
</evidence>
<feature type="region of interest" description="Disordered" evidence="5">
    <location>
        <begin position="874"/>
        <end position="924"/>
    </location>
</feature>
<dbReference type="EMBL" id="QEAQ01000153">
    <property type="protein sequence ID" value="TPX54480.1"/>
    <property type="molecule type" value="Genomic_DNA"/>
</dbReference>
<dbReference type="PANTHER" id="PTHR13612">
    <property type="entry name" value="ENHANCER OF MRNA-DECAPPING PROTEIN 3"/>
    <property type="match status" value="1"/>
</dbReference>
<dbReference type="STRING" id="109895.A0A507DUD5"/>
<dbReference type="Gene3D" id="3.40.50.10260">
    <property type="entry name" value="YjeF N-terminal domain"/>
    <property type="match status" value="1"/>
</dbReference>
<evidence type="ECO:0000256" key="2">
    <source>
        <dbReference type="ARBA" id="ARBA00006610"/>
    </source>
</evidence>
<feature type="compositionally biased region" description="Pro residues" evidence="5">
    <location>
        <begin position="908"/>
        <end position="917"/>
    </location>
</feature>
<gene>
    <name evidence="8" type="ORF">PhCBS80983_g05913</name>
</gene>
<keyword evidence="4" id="KW-0963">Cytoplasm</keyword>
<evidence type="ECO:0000313" key="8">
    <source>
        <dbReference type="EMBL" id="TPX54480.1"/>
    </source>
</evidence>
<dbReference type="PROSITE" id="PS51512">
    <property type="entry name" value="DFDF"/>
    <property type="match status" value="1"/>
</dbReference>
<evidence type="ECO:0000256" key="5">
    <source>
        <dbReference type="SAM" id="MobiDB-lite"/>
    </source>
</evidence>
<sequence length="973" mass="104257">MSTAHTRHVPFSASKFAGTPLFRNKGVVEVMVVHSCDTCTFVKRKYILSLELAAAAAAHLFPNVASRPTRTVAVTLEPADGSVGERVELADYSTLDQSISDVERTMDRKFAVLMHLLNRYDLLKELHPLSPTDWRLLSLTQLRSTLIKLFAARPGSLPLLRAGATGTFGLVGGRPGASMDDLRLYLTNGFVLDGRVASIDQNTQLLTLHGASTFIDGIQQRFATYPVPGQDIVDLQILPGPQQSASQPPPQQPQRRHGPASSSMPPPPPGPGTTPPHPHYHPPPPPQPRIPHSHHPHPMPPAPPSPPQYGHLPRHPDHPPAFDDTPPPPPPPAMYTTRPVAQNNMQPPRPPSPAQYGHAYHHLGPLPTQHQHQQRQQQPSQQKSQSSNAAFVDPAILSLTRTNSGKSQKQSAANGILNSAATSQRLNPSSSPRNAPSLTKTPSGGSTGPRASQVTPKPTRKAQASAAINVTESELDDAEEVDFSEMNGSSIRNSPHKAHARGKSAGRQMEASALGRTPGKGGRGQVDGSKSRRGRRGETFEGDVANLSDDFDFQAGLTQFDKRRVFAEIRQADATAPETLLVNLNRIRPGMQKLGIRDMVLDSSSIAPSGDETGNDAEVDSDLESDGAALLRGGAEFGNGQYAGGGETNAVRRAVCRTLGGVIVPTVSPTEMLEIERIAMSETGPSDEQMIENGGRGCAMMVLQALGGNRRIKPGNHNDNPYVVVLAGNNKTGAYGLAAARHLANHECNVLVVAVGSSDAELVNTVATQQKIYFPTGGKLTRGVVDLPHPTTQPVDLIVDALLGPYQTILDLADHDKSLVCDLIQWANENKANVLSLDVPSGVNAVTGIPMSPLHRIIPKWTLALGLPKHAHLRTTPHQQHQHPHHHNNNHHNHTSTPPSAPATSTPVPAPPHPASPVPTTRGDTCGELFLADIGIPRVVVQKANRAAAAAPQRPYQPPFGDKFLVALEIVEM</sequence>
<dbReference type="GO" id="GO:0031087">
    <property type="term" value="P:deadenylation-independent decapping of nuclear-transcribed mRNA"/>
    <property type="evidence" value="ECO:0007669"/>
    <property type="project" value="TreeGrafter"/>
</dbReference>
<dbReference type="GO" id="GO:0000932">
    <property type="term" value="C:P-body"/>
    <property type="evidence" value="ECO:0007669"/>
    <property type="project" value="UniProtKB-SubCell"/>
</dbReference>
<feature type="compositionally biased region" description="Pro residues" evidence="5">
    <location>
        <begin position="264"/>
        <end position="289"/>
    </location>
</feature>
<feature type="compositionally biased region" description="Basic residues" evidence="5">
    <location>
        <begin position="874"/>
        <end position="894"/>
    </location>
</feature>
<dbReference type="GO" id="GO:0033962">
    <property type="term" value="P:P-body assembly"/>
    <property type="evidence" value="ECO:0007669"/>
    <property type="project" value="TreeGrafter"/>
</dbReference>
<protein>
    <recommendedName>
        <fullName evidence="3">Enhancer of mRNA-decapping protein 3</fullName>
    </recommendedName>
</protein>
<dbReference type="SUPFAM" id="SSF64153">
    <property type="entry name" value="YjeF N-terminal domain-like"/>
    <property type="match status" value="1"/>
</dbReference>
<dbReference type="InterPro" id="IPR036652">
    <property type="entry name" value="YjeF_N_dom_sf"/>
</dbReference>
<reference evidence="8 9" key="1">
    <citation type="journal article" date="2019" name="Sci. Rep.">
        <title>Comparative genomics of chytrid fungi reveal insights into the obligate biotrophic and pathogenic lifestyle of Synchytrium endobioticum.</title>
        <authorList>
            <person name="van de Vossenberg B.T.L.H."/>
            <person name="Warris S."/>
            <person name="Nguyen H.D.T."/>
            <person name="van Gent-Pelzer M.P.E."/>
            <person name="Joly D.L."/>
            <person name="van de Geest H.C."/>
            <person name="Bonants P.J.M."/>
            <person name="Smith D.S."/>
            <person name="Levesque C.A."/>
            <person name="van der Lee T.A.J."/>
        </authorList>
    </citation>
    <scope>NUCLEOTIDE SEQUENCE [LARGE SCALE GENOMIC DNA]</scope>
    <source>
        <strain evidence="8 9">CBS 809.83</strain>
    </source>
</reference>
<keyword evidence="9" id="KW-1185">Reference proteome</keyword>
<organism evidence="8 9">
    <name type="scientific">Powellomyces hirtus</name>
    <dbReference type="NCBI Taxonomy" id="109895"/>
    <lineage>
        <taxon>Eukaryota</taxon>
        <taxon>Fungi</taxon>
        <taxon>Fungi incertae sedis</taxon>
        <taxon>Chytridiomycota</taxon>
        <taxon>Chytridiomycota incertae sedis</taxon>
        <taxon>Chytridiomycetes</taxon>
        <taxon>Spizellomycetales</taxon>
        <taxon>Powellomycetaceae</taxon>
        <taxon>Powellomyces</taxon>
    </lineage>
</organism>
<evidence type="ECO:0000259" key="6">
    <source>
        <dbReference type="PROSITE" id="PS51385"/>
    </source>
</evidence>
<evidence type="ECO:0000259" key="7">
    <source>
        <dbReference type="PROSITE" id="PS51512"/>
    </source>
</evidence>
<dbReference type="InterPro" id="IPR019050">
    <property type="entry name" value="FDF_dom"/>
</dbReference>
<dbReference type="PANTHER" id="PTHR13612:SF0">
    <property type="entry name" value="ENHANCER OF MRNA-DECAPPING PROTEIN 3"/>
    <property type="match status" value="1"/>
</dbReference>
<comment type="caution">
    <text evidence="8">The sequence shown here is derived from an EMBL/GenBank/DDBJ whole genome shotgun (WGS) entry which is preliminary data.</text>
</comment>
<proteinExistence type="inferred from homology"/>
<dbReference type="SMART" id="SM01199">
    <property type="entry name" value="FDF"/>
    <property type="match status" value="1"/>
</dbReference>
<feature type="compositionally biased region" description="Low complexity" evidence="5">
    <location>
        <begin position="895"/>
        <end position="907"/>
    </location>
</feature>
<feature type="compositionally biased region" description="Pro residues" evidence="5">
    <location>
        <begin position="298"/>
        <end position="307"/>
    </location>
</feature>
<dbReference type="InterPro" id="IPR004443">
    <property type="entry name" value="YjeF_N_dom"/>
</dbReference>
<comment type="subcellular location">
    <subcellularLocation>
        <location evidence="1">Cytoplasm</location>
        <location evidence="1">P-body</location>
    </subcellularLocation>
</comment>
<dbReference type="Pfam" id="PF03853">
    <property type="entry name" value="YjeF_N"/>
    <property type="match status" value="1"/>
</dbReference>
<dbReference type="GO" id="GO:0003729">
    <property type="term" value="F:mRNA binding"/>
    <property type="evidence" value="ECO:0007669"/>
    <property type="project" value="TreeGrafter"/>
</dbReference>
<name>A0A507DUD5_9FUNG</name>
<evidence type="ECO:0000313" key="9">
    <source>
        <dbReference type="Proteomes" id="UP000318582"/>
    </source>
</evidence>
<feature type="domain" description="YjeF N-terminal" evidence="6">
    <location>
        <begin position="672"/>
        <end position="942"/>
    </location>
</feature>
<dbReference type="InterPro" id="IPR025762">
    <property type="entry name" value="DFDF"/>
</dbReference>
<dbReference type="AlphaFoldDB" id="A0A507DUD5"/>
<feature type="domain" description="DFDF" evidence="7">
    <location>
        <begin position="539"/>
        <end position="575"/>
    </location>
</feature>
<feature type="compositionally biased region" description="Polar residues" evidence="5">
    <location>
        <begin position="399"/>
        <end position="456"/>
    </location>
</feature>
<feature type="region of interest" description="Disordered" evidence="5">
    <location>
        <begin position="240"/>
        <end position="541"/>
    </location>
</feature>
<dbReference type="Proteomes" id="UP000318582">
    <property type="component" value="Unassembled WGS sequence"/>
</dbReference>
<evidence type="ECO:0000256" key="1">
    <source>
        <dbReference type="ARBA" id="ARBA00004201"/>
    </source>
</evidence>
<accession>A0A507DUD5</accession>
<evidence type="ECO:0000256" key="3">
    <source>
        <dbReference type="ARBA" id="ARBA00015797"/>
    </source>
</evidence>